<feature type="domain" description="DUF8186" evidence="3">
    <location>
        <begin position="287"/>
        <end position="441"/>
    </location>
</feature>
<dbReference type="Pfam" id="PF26591">
    <property type="entry name" value="DUF8186_C"/>
    <property type="match status" value="1"/>
</dbReference>
<evidence type="ECO:0000256" key="1">
    <source>
        <dbReference type="SAM" id="Phobius"/>
    </source>
</evidence>
<organism evidence="5 6">
    <name type="scientific">Natrinema salsiterrestre</name>
    <dbReference type="NCBI Taxonomy" id="2950540"/>
    <lineage>
        <taxon>Archaea</taxon>
        <taxon>Methanobacteriati</taxon>
        <taxon>Methanobacteriota</taxon>
        <taxon>Stenosarchaea group</taxon>
        <taxon>Halobacteria</taxon>
        <taxon>Halobacteriales</taxon>
        <taxon>Natrialbaceae</taxon>
        <taxon>Natrinema</taxon>
    </lineage>
</organism>
<feature type="domain" description="DUF8186" evidence="4">
    <location>
        <begin position="449"/>
        <end position="535"/>
    </location>
</feature>
<evidence type="ECO:0000259" key="3">
    <source>
        <dbReference type="Pfam" id="PF26590"/>
    </source>
</evidence>
<reference evidence="5" key="1">
    <citation type="submission" date="2022-06" db="EMBL/GenBank/DDBJ databases">
        <title>Natrinema sp. a new haloarchaeum isolate from saline soil.</title>
        <authorList>
            <person name="Strakova D."/>
            <person name="Galisteo C."/>
            <person name="Sanchez-Porro C."/>
            <person name="Ventosa A."/>
        </authorList>
    </citation>
    <scope>NUCLEOTIDE SEQUENCE</scope>
    <source>
        <strain evidence="5">S1CR25-10</strain>
    </source>
</reference>
<keyword evidence="6" id="KW-1185">Reference proteome</keyword>
<dbReference type="RefSeq" id="WP_277525211.1">
    <property type="nucleotide sequence ID" value="NZ_JAMQOT010000016.1"/>
</dbReference>
<name>A0A9Q4LAP0_9EURY</name>
<sequence>MTTSRAISVAVAFLAVSGGIASLTVGVAAAAPNSSTAIPADGPDYGVNETRFPLLWSEDIDREDRSSEEFTNTVSSDAEFSARLAGSTDVPFEEPVEDVETWNSGDVQDFTPGNEKTSVHPERAQLEDGRYIRDAYASIFVVQPSTVLHSGNNSTQYIAPDGEILAITDYRVRVPDDDTTGSVRNQWSIAETDIDSVELRADGQVLDSGDDHRSTLEFSGLSGTQNLSVDVAISVRLRHEIRTCDDYDSEADSCDESWETETENVSERVTATESRQTVVTRIDNSAGKRVTFESNENRTGVVVHPGTRWTAIDVDSTARLRGNWRFYSAGVDGWRTMVSQTEGDTTRKNSSVRPAQIHAVPAQKRPDMPSEATDTAEPPLVIEEAWGSEQDGPSLPNEIDIATVDRYVNATSVAVQSETLPAATFDEVTVHGIVRGQSQSISIDDNGTVRETNLELTVLEANSSGARVQATVTEKATGDPITTGRVEVGNQSTTVNASGMAVLELENRPSVVVDGQYIPTEWWRANQLYSAAEDRAKIPPKYPGFQKIVQLILVTLLWFLPVALAVYGFDYLSGGTFLGLTDQQ</sequence>
<feature type="transmembrane region" description="Helical" evidence="1">
    <location>
        <begin position="548"/>
        <end position="569"/>
    </location>
</feature>
<dbReference type="Proteomes" id="UP001154061">
    <property type="component" value="Unassembled WGS sequence"/>
</dbReference>
<keyword evidence="1" id="KW-0472">Membrane</keyword>
<evidence type="ECO:0000313" key="5">
    <source>
        <dbReference type="EMBL" id="MDF9748466.1"/>
    </source>
</evidence>
<dbReference type="Pfam" id="PF26589">
    <property type="entry name" value="DUF8186"/>
    <property type="match status" value="1"/>
</dbReference>
<dbReference type="AlphaFoldDB" id="A0A9Q4LAP0"/>
<dbReference type="EMBL" id="JAMQOT010000016">
    <property type="protein sequence ID" value="MDF9748466.1"/>
    <property type="molecule type" value="Genomic_DNA"/>
</dbReference>
<keyword evidence="1" id="KW-1133">Transmembrane helix</keyword>
<feature type="domain" description="DUF8186" evidence="2">
    <location>
        <begin position="108"/>
        <end position="279"/>
    </location>
</feature>
<keyword evidence="1" id="KW-0812">Transmembrane</keyword>
<dbReference type="InterPro" id="IPR058911">
    <property type="entry name" value="DUF8186_C"/>
</dbReference>
<dbReference type="InterPro" id="IPR058499">
    <property type="entry name" value="DUF8186"/>
</dbReference>
<protein>
    <submittedName>
        <fullName evidence="5">Uncharacterized protein</fullName>
    </submittedName>
</protein>
<comment type="caution">
    <text evidence="5">The sequence shown here is derived from an EMBL/GenBank/DDBJ whole genome shotgun (WGS) entry which is preliminary data.</text>
</comment>
<proteinExistence type="predicted"/>
<evidence type="ECO:0000259" key="4">
    <source>
        <dbReference type="Pfam" id="PF26591"/>
    </source>
</evidence>
<accession>A0A9Q4LAP0</accession>
<evidence type="ECO:0000259" key="2">
    <source>
        <dbReference type="Pfam" id="PF26589"/>
    </source>
</evidence>
<gene>
    <name evidence="5" type="ORF">NDI89_23150</name>
</gene>
<dbReference type="Pfam" id="PF26590">
    <property type="entry name" value="DUF8186_M"/>
    <property type="match status" value="1"/>
</dbReference>
<dbReference type="InterPro" id="IPR058910">
    <property type="entry name" value="DUF8186_M"/>
</dbReference>
<evidence type="ECO:0000313" key="6">
    <source>
        <dbReference type="Proteomes" id="UP001154061"/>
    </source>
</evidence>